<reference evidence="4" key="1">
    <citation type="submission" date="2014-08" db="EMBL/GenBank/DDBJ databases">
        <authorList>
            <person name="Edwards T."/>
        </authorList>
    </citation>
    <scope>NUCLEOTIDE SEQUENCE [LARGE SCALE GENOMIC DNA]</scope>
</reference>
<evidence type="ECO:0000313" key="4">
    <source>
        <dbReference type="Proteomes" id="UP000182888"/>
    </source>
</evidence>
<proteinExistence type="inferred from homology"/>
<dbReference type="Pfam" id="PF13561">
    <property type="entry name" value="adh_short_C2"/>
    <property type="match status" value="1"/>
</dbReference>
<dbReference type="InterPro" id="IPR002347">
    <property type="entry name" value="SDR_fam"/>
</dbReference>
<dbReference type="CDD" id="cd05233">
    <property type="entry name" value="SDR_c"/>
    <property type="match status" value="1"/>
</dbReference>
<dbReference type="PROSITE" id="PS00061">
    <property type="entry name" value="ADH_SHORT"/>
    <property type="match status" value="1"/>
</dbReference>
<dbReference type="GO" id="GO:0016491">
    <property type="term" value="F:oxidoreductase activity"/>
    <property type="evidence" value="ECO:0007669"/>
    <property type="project" value="UniProtKB-KW"/>
</dbReference>
<dbReference type="Gene3D" id="3.40.50.720">
    <property type="entry name" value="NAD(P)-binding Rossmann-like Domain"/>
    <property type="match status" value="1"/>
</dbReference>
<evidence type="ECO:0000313" key="3">
    <source>
        <dbReference type="EMBL" id="CDX60327.1"/>
    </source>
</evidence>
<sequence>MRGLKDKIAAVTGAASGIGQAAAKRLAEEGCKVAVMDWNGDGAQATADQIRKTGGEALALKVDVSSEDQVEAAFRTIVEKFSRLDILVSNAGIFSGARDNKVDALPKAVWDEIVGVNLTGMYLSCKHGVAAIKATAGKGAVVLTGSPTGMSGCTPANIAYGSSKGGVHGLSRVMAVDHAPEGIRVNVVVPGFTLTPIVRELVADPKVYEWQVQNIPLKRGAEPEEIAGAVAFLASDDASYMTGSFMFVDGGLTAI</sequence>
<comment type="similarity">
    <text evidence="1">Belongs to the short-chain dehydrogenases/reductases (SDR) family.</text>
</comment>
<dbReference type="PRINTS" id="PR00081">
    <property type="entry name" value="GDHRDH"/>
</dbReference>
<evidence type="ECO:0000256" key="2">
    <source>
        <dbReference type="ARBA" id="ARBA00023002"/>
    </source>
</evidence>
<organism evidence="3 4">
    <name type="scientific">Mesorhizobium plurifarium</name>
    <dbReference type="NCBI Taxonomy" id="69974"/>
    <lineage>
        <taxon>Bacteria</taxon>
        <taxon>Pseudomonadati</taxon>
        <taxon>Pseudomonadota</taxon>
        <taxon>Alphaproteobacteria</taxon>
        <taxon>Hyphomicrobiales</taxon>
        <taxon>Phyllobacteriaceae</taxon>
        <taxon>Mesorhizobium</taxon>
    </lineage>
</organism>
<dbReference type="InterPro" id="IPR036291">
    <property type="entry name" value="NAD(P)-bd_dom_sf"/>
</dbReference>
<dbReference type="AlphaFoldDB" id="A0A0K2W3P3"/>
<evidence type="ECO:0000256" key="1">
    <source>
        <dbReference type="ARBA" id="ARBA00006484"/>
    </source>
</evidence>
<dbReference type="InterPro" id="IPR020904">
    <property type="entry name" value="Sc_DH/Rdtase_CS"/>
</dbReference>
<dbReference type="EMBL" id="CCND01000023">
    <property type="protein sequence ID" value="CDX60327.1"/>
    <property type="molecule type" value="Genomic_DNA"/>
</dbReference>
<dbReference type="PANTHER" id="PTHR24321">
    <property type="entry name" value="DEHYDROGENASES, SHORT CHAIN"/>
    <property type="match status" value="1"/>
</dbReference>
<dbReference type="SUPFAM" id="SSF51735">
    <property type="entry name" value="NAD(P)-binding Rossmann-fold domains"/>
    <property type="match status" value="1"/>
</dbReference>
<gene>
    <name evidence="3" type="ORF">MPL1032_30188</name>
</gene>
<accession>A0A0K2W3P3</accession>
<protein>
    <submittedName>
        <fullName evidence="3">Short-chain dehydrogenase/reductase SDR</fullName>
    </submittedName>
</protein>
<dbReference type="PANTHER" id="PTHR24321:SF8">
    <property type="entry name" value="ESTRADIOL 17-BETA-DEHYDROGENASE 8-RELATED"/>
    <property type="match status" value="1"/>
</dbReference>
<keyword evidence="2" id="KW-0560">Oxidoreductase</keyword>
<dbReference type="Proteomes" id="UP000182888">
    <property type="component" value="Unassembled WGS sequence"/>
</dbReference>
<dbReference type="PRINTS" id="PR00080">
    <property type="entry name" value="SDRFAMILY"/>
</dbReference>
<name>A0A0K2W3P3_MESPL</name>
<dbReference type="FunFam" id="3.40.50.720:FF:000084">
    <property type="entry name" value="Short-chain dehydrogenase reductase"/>
    <property type="match status" value="1"/>
</dbReference>